<sequence>MFSYIAKSLVSKTLKTALGKYLEDIELESIDYGGNSEEAGSGWGVSLSSVKLREGMELAKLPGQRKRRCNPANTESDAMSASNKSVRVAPSVVHIDDVEIDAKSLKSCRRHDSADIEGGSISSTPSTPPQSGRGVCGASNIPFCRSGSASRNVVVLDASRHEHLTEMQFRNDKNTRTSAESSQTDLDAKIADKVENGGTGRRSDSESEHSNTEDVAGDGNVSLVVGSGGIIGHLKIGMVGKELSINIEDAHLILEVVVDAKDDSEGLQKSDSSAADDQPRTSSRSYSASSEADAPSGDSDRSSTGDKIKRKSMLAKCLSSIPHIFLRDCRVSLILPEEESDSKDTCEDCTVFELGIDFLSVTSGDDFLDTLRFGAKEKTPLKKKSQPAFRRSSSVTSESESNMPLRRARSLASENPASSKNVDVVRSTKIQNSYGWKVIRTGKGPEGGVWMKVFPPSYKSKPLRKTEHRWARQRYMDSSAHSTLFSVSAVDLHARLLMNSSSQISQQGDTAFQDEYEDYTLDSMLFGVDYIDPISLTRHQVNKHEEQIRKDQLERMSSTRSDEATKGVDRNGNQLVPFPSNLHRLAKQAHSGQKTMNQDETFDFYEKCVGPTTDIGSMDDYTPLPGFCFCLSVADPIEFNVDRDKLDAIGYLASLFTPSSEDTEKDEIDDEHSEPPIHRQQQPNVGSLDEKIQNDAFPSYMQPDSIFLSGIHLAKVIVRVEIMESTQKSRGLAFSYWQLRLESLHIEDTRVDSSHLQLNDINFHLGGVDWVERKGVCSQSLVIAGLDAARDEGCPKQSESSILCTAARVLGIAVPVSADSRLNSASALQCKLISTRCGHNVSSRISYADVRLGKLVADLSNTLATNIAATVHESMTIISNEDRKTLADANSSQEKTDKTSPEPKSHSMLLSVTTSGGTLYYRPKVRMTVPCSKVRIARGAQGLSIENLRPILLDQFNFGTYYFNRFDSSSTCLGSLPETLRMRILLFLGDLTPLEKALGVKSKRKTSMFIRSHAVNKNLTKRGPKKTSERASLGETSTRRLALLSKLNALDTDSLEGLLAMHDRSKL</sequence>
<feature type="compositionally biased region" description="Low complexity" evidence="1">
    <location>
        <begin position="118"/>
        <end position="132"/>
    </location>
</feature>
<feature type="region of interest" description="Disordered" evidence="1">
    <location>
        <begin position="882"/>
        <end position="908"/>
    </location>
</feature>
<evidence type="ECO:0000313" key="3">
    <source>
        <dbReference type="Proteomes" id="UP000266841"/>
    </source>
</evidence>
<dbReference type="Proteomes" id="UP000266841">
    <property type="component" value="Unassembled WGS sequence"/>
</dbReference>
<feature type="region of interest" description="Disordered" evidence="1">
    <location>
        <begin position="166"/>
        <end position="220"/>
    </location>
</feature>
<proteinExistence type="predicted"/>
<evidence type="ECO:0000313" key="2">
    <source>
        <dbReference type="EMBL" id="EJK62688.1"/>
    </source>
</evidence>
<feature type="compositionally biased region" description="Polar residues" evidence="1">
    <location>
        <begin position="176"/>
        <end position="185"/>
    </location>
</feature>
<keyword evidence="3" id="KW-1185">Reference proteome</keyword>
<gene>
    <name evidence="2" type="ORF">THAOC_16690</name>
</gene>
<feature type="compositionally biased region" description="Basic and acidic residues" evidence="1">
    <location>
        <begin position="545"/>
        <end position="554"/>
    </location>
</feature>
<feature type="compositionally biased region" description="Low complexity" evidence="1">
    <location>
        <begin position="392"/>
        <end position="401"/>
    </location>
</feature>
<feature type="region of interest" description="Disordered" evidence="1">
    <location>
        <begin position="62"/>
        <end position="85"/>
    </location>
</feature>
<feature type="region of interest" description="Disordered" evidence="1">
    <location>
        <begin position="379"/>
        <end position="422"/>
    </location>
</feature>
<feature type="compositionally biased region" description="Acidic residues" evidence="1">
    <location>
        <begin position="661"/>
        <end position="672"/>
    </location>
</feature>
<feature type="region of interest" description="Disordered" evidence="1">
    <location>
        <begin position="660"/>
        <end position="688"/>
    </location>
</feature>
<feature type="compositionally biased region" description="Basic and acidic residues" evidence="1">
    <location>
        <begin position="560"/>
        <end position="569"/>
    </location>
</feature>
<feature type="compositionally biased region" description="Basic and acidic residues" evidence="1">
    <location>
        <begin position="166"/>
        <end position="175"/>
    </location>
</feature>
<dbReference type="OMA" id="NTESDAM"/>
<feature type="region of interest" description="Disordered" evidence="1">
    <location>
        <begin position="545"/>
        <end position="573"/>
    </location>
</feature>
<feature type="region of interest" description="Disordered" evidence="1">
    <location>
        <begin position="264"/>
        <end position="307"/>
    </location>
</feature>
<feature type="compositionally biased region" description="Basic and acidic residues" evidence="1">
    <location>
        <begin position="186"/>
        <end position="212"/>
    </location>
</feature>
<feature type="compositionally biased region" description="Basic and acidic residues" evidence="1">
    <location>
        <begin position="894"/>
        <end position="905"/>
    </location>
</feature>
<dbReference type="AlphaFoldDB" id="K0S9B8"/>
<feature type="compositionally biased region" description="Polar residues" evidence="1">
    <location>
        <begin position="71"/>
        <end position="85"/>
    </location>
</feature>
<feature type="compositionally biased region" description="Basic and acidic residues" evidence="1">
    <location>
        <begin position="298"/>
        <end position="307"/>
    </location>
</feature>
<comment type="caution">
    <text evidence="2">The sequence shown here is derived from an EMBL/GenBank/DDBJ whole genome shotgun (WGS) entry which is preliminary data.</text>
</comment>
<evidence type="ECO:0000256" key="1">
    <source>
        <dbReference type="SAM" id="MobiDB-lite"/>
    </source>
</evidence>
<feature type="region of interest" description="Disordered" evidence="1">
    <location>
        <begin position="109"/>
        <end position="134"/>
    </location>
</feature>
<dbReference type="eggNOG" id="ENOG502RWTQ">
    <property type="taxonomic scope" value="Eukaryota"/>
</dbReference>
<reference evidence="2 3" key="1">
    <citation type="journal article" date="2012" name="Genome Biol.">
        <title>Genome and low-iron response of an oceanic diatom adapted to chronic iron limitation.</title>
        <authorList>
            <person name="Lommer M."/>
            <person name="Specht M."/>
            <person name="Roy A.S."/>
            <person name="Kraemer L."/>
            <person name="Andreson R."/>
            <person name="Gutowska M.A."/>
            <person name="Wolf J."/>
            <person name="Bergner S.V."/>
            <person name="Schilhabel M.B."/>
            <person name="Klostermeier U.C."/>
            <person name="Beiko R.G."/>
            <person name="Rosenstiel P."/>
            <person name="Hippler M."/>
            <person name="Laroche J."/>
        </authorList>
    </citation>
    <scope>NUCLEOTIDE SEQUENCE [LARGE SCALE GENOMIC DNA]</scope>
    <source>
        <strain evidence="2 3">CCMP1005</strain>
    </source>
</reference>
<organism evidence="2 3">
    <name type="scientific">Thalassiosira oceanica</name>
    <name type="common">Marine diatom</name>
    <dbReference type="NCBI Taxonomy" id="159749"/>
    <lineage>
        <taxon>Eukaryota</taxon>
        <taxon>Sar</taxon>
        <taxon>Stramenopiles</taxon>
        <taxon>Ochrophyta</taxon>
        <taxon>Bacillariophyta</taxon>
        <taxon>Coscinodiscophyceae</taxon>
        <taxon>Thalassiosirophycidae</taxon>
        <taxon>Thalassiosirales</taxon>
        <taxon>Thalassiosiraceae</taxon>
        <taxon>Thalassiosira</taxon>
    </lineage>
</organism>
<name>K0S9B8_THAOC</name>
<feature type="compositionally biased region" description="Polar residues" evidence="1">
    <location>
        <begin position="412"/>
        <end position="421"/>
    </location>
</feature>
<dbReference type="EMBL" id="AGNL01018689">
    <property type="protein sequence ID" value="EJK62688.1"/>
    <property type="molecule type" value="Genomic_DNA"/>
</dbReference>
<dbReference type="OrthoDB" id="44312at2759"/>
<accession>K0S9B8</accession>
<protein>
    <submittedName>
        <fullName evidence="2">Uncharacterized protein</fullName>
    </submittedName>
</protein>